<feature type="active site" evidence="9">
    <location>
        <position position="136"/>
    </location>
</feature>
<evidence type="ECO:0000313" key="12">
    <source>
        <dbReference type="EMBL" id="ATX65106.1"/>
    </source>
</evidence>
<evidence type="ECO:0000256" key="10">
    <source>
        <dbReference type="RuleBase" id="RU000594"/>
    </source>
</evidence>
<protein>
    <recommendedName>
        <fullName evidence="9">Lipoprotein signal peptidase</fullName>
        <ecNumber evidence="9">3.4.23.36</ecNumber>
    </recommendedName>
    <alternativeName>
        <fullName evidence="9">Prolipoprotein signal peptidase</fullName>
    </alternativeName>
    <alternativeName>
        <fullName evidence="9">Signal peptidase II</fullName>
        <shortName evidence="9">SPase II</shortName>
    </alternativeName>
</protein>
<evidence type="ECO:0000256" key="1">
    <source>
        <dbReference type="ARBA" id="ARBA00006139"/>
    </source>
</evidence>
<dbReference type="GO" id="GO:0006508">
    <property type="term" value="P:proteolysis"/>
    <property type="evidence" value="ECO:0007669"/>
    <property type="project" value="UniProtKB-KW"/>
</dbReference>
<keyword evidence="8 9" id="KW-0472">Membrane</keyword>
<dbReference type="HAMAP" id="MF_00161">
    <property type="entry name" value="LspA"/>
    <property type="match status" value="1"/>
</dbReference>
<feature type="transmembrane region" description="Helical" evidence="9">
    <location>
        <begin position="62"/>
        <end position="82"/>
    </location>
</feature>
<dbReference type="KEGG" id="rbg:BG454_04075"/>
<keyword evidence="6 9" id="KW-0378">Hydrolase</keyword>
<keyword evidence="3 9" id="KW-0645">Protease</keyword>
<accession>A0A2K8K852</accession>
<evidence type="ECO:0000256" key="8">
    <source>
        <dbReference type="ARBA" id="ARBA00023136"/>
    </source>
</evidence>
<dbReference type="EC" id="3.4.23.36" evidence="9"/>
<comment type="subcellular location">
    <subcellularLocation>
        <location evidence="9">Cell membrane</location>
        <topology evidence="9">Multi-pass membrane protein</topology>
    </subcellularLocation>
</comment>
<sequence>MRIAIGVLGLTVIADQAVKWWVIDRLALDQRLFIPVIDPYLNFAMAWNTGINFGLFGSDSVVMRYVLVAIALAISAFVWVWVKREGPTAALQTGAGLLIGGALGNVIDRLRWGAVADFINMSCCGLRNPYSFNIADAAIFAGAVALIIFSGRGGPKQPQK</sequence>
<dbReference type="STRING" id="441209.GCA_001870665_03548"/>
<gene>
    <name evidence="9 12" type="primary">lspA</name>
    <name evidence="12" type="ORF">BG454_04075</name>
</gene>
<feature type="transmembrane region" description="Helical" evidence="9">
    <location>
        <begin position="130"/>
        <end position="150"/>
    </location>
</feature>
<comment type="pathway">
    <text evidence="9">Protein modification; lipoprotein biosynthesis (signal peptide cleavage).</text>
</comment>
<comment type="similarity">
    <text evidence="1 9 11">Belongs to the peptidase A8 family.</text>
</comment>
<reference evidence="12 13" key="1">
    <citation type="submission" date="2017-11" db="EMBL/GenBank/DDBJ databases">
        <title>Revised Sequence and Annotation of the Rhodobaca barguzinensis strain alga05 Genome.</title>
        <authorList>
            <person name="Kopejtka K."/>
            <person name="Tomasch J.M."/>
            <person name="Bunk B."/>
            <person name="Koblizek M."/>
        </authorList>
    </citation>
    <scope>NUCLEOTIDE SEQUENCE [LARGE SCALE GENOMIC DNA]</scope>
    <source>
        <strain evidence="13">alga05</strain>
    </source>
</reference>
<dbReference type="RefSeq" id="WP_071479182.1">
    <property type="nucleotide sequence ID" value="NZ_CP024899.1"/>
</dbReference>
<keyword evidence="5 9" id="KW-0064">Aspartyl protease</keyword>
<evidence type="ECO:0000256" key="2">
    <source>
        <dbReference type="ARBA" id="ARBA00022475"/>
    </source>
</evidence>
<comment type="caution">
    <text evidence="9">Lacks conserved residue(s) required for the propagation of feature annotation.</text>
</comment>
<evidence type="ECO:0000256" key="3">
    <source>
        <dbReference type="ARBA" id="ARBA00022670"/>
    </source>
</evidence>
<dbReference type="GO" id="GO:0005886">
    <property type="term" value="C:plasma membrane"/>
    <property type="evidence" value="ECO:0007669"/>
    <property type="project" value="UniProtKB-SubCell"/>
</dbReference>
<evidence type="ECO:0000256" key="5">
    <source>
        <dbReference type="ARBA" id="ARBA00022750"/>
    </source>
</evidence>
<dbReference type="OrthoDB" id="9810259at2"/>
<dbReference type="EMBL" id="CP024899">
    <property type="protein sequence ID" value="ATX65106.1"/>
    <property type="molecule type" value="Genomic_DNA"/>
</dbReference>
<comment type="catalytic activity">
    <reaction evidence="9 10">
        <text>Release of signal peptides from bacterial membrane prolipoproteins. Hydrolyzes -Xaa-Yaa-Zaa-|-(S,diacylglyceryl)Cys-, in which Xaa is hydrophobic (preferably Leu), and Yaa (Ala or Ser) and Zaa (Gly or Ala) have small, neutral side chains.</text>
        <dbReference type="EC" id="3.4.23.36"/>
    </reaction>
</comment>
<dbReference type="PANTHER" id="PTHR33695">
    <property type="entry name" value="LIPOPROTEIN SIGNAL PEPTIDASE"/>
    <property type="match status" value="1"/>
</dbReference>
<dbReference type="NCBIfam" id="TIGR00077">
    <property type="entry name" value="lspA"/>
    <property type="match status" value="1"/>
</dbReference>
<proteinExistence type="inferred from homology"/>
<dbReference type="Pfam" id="PF01252">
    <property type="entry name" value="Peptidase_A8"/>
    <property type="match status" value="1"/>
</dbReference>
<dbReference type="InterPro" id="IPR001872">
    <property type="entry name" value="Peptidase_A8"/>
</dbReference>
<evidence type="ECO:0000256" key="7">
    <source>
        <dbReference type="ARBA" id="ARBA00022989"/>
    </source>
</evidence>
<dbReference type="Proteomes" id="UP000228948">
    <property type="component" value="Chromosome"/>
</dbReference>
<dbReference type="AlphaFoldDB" id="A0A2K8K852"/>
<dbReference type="PANTHER" id="PTHR33695:SF1">
    <property type="entry name" value="LIPOPROTEIN SIGNAL PEPTIDASE"/>
    <property type="match status" value="1"/>
</dbReference>
<name>A0A2K8K852_9RHOB</name>
<feature type="active site" evidence="9">
    <location>
        <position position="117"/>
    </location>
</feature>
<evidence type="ECO:0000313" key="13">
    <source>
        <dbReference type="Proteomes" id="UP000228948"/>
    </source>
</evidence>
<evidence type="ECO:0000256" key="9">
    <source>
        <dbReference type="HAMAP-Rule" id="MF_00161"/>
    </source>
</evidence>
<keyword evidence="4 9" id="KW-0812">Transmembrane</keyword>
<keyword evidence="7 9" id="KW-1133">Transmembrane helix</keyword>
<dbReference type="PROSITE" id="PS00855">
    <property type="entry name" value="SPASE_II"/>
    <property type="match status" value="1"/>
</dbReference>
<evidence type="ECO:0000256" key="6">
    <source>
        <dbReference type="ARBA" id="ARBA00022801"/>
    </source>
</evidence>
<evidence type="ECO:0000256" key="11">
    <source>
        <dbReference type="RuleBase" id="RU004181"/>
    </source>
</evidence>
<keyword evidence="2 9" id="KW-1003">Cell membrane</keyword>
<keyword evidence="13" id="KW-1185">Reference proteome</keyword>
<dbReference type="PRINTS" id="PR00781">
    <property type="entry name" value="LIPOSIGPTASE"/>
</dbReference>
<evidence type="ECO:0000256" key="4">
    <source>
        <dbReference type="ARBA" id="ARBA00022692"/>
    </source>
</evidence>
<dbReference type="UniPathway" id="UPA00665"/>
<dbReference type="GO" id="GO:0004190">
    <property type="term" value="F:aspartic-type endopeptidase activity"/>
    <property type="evidence" value="ECO:0007669"/>
    <property type="project" value="UniProtKB-UniRule"/>
</dbReference>
<comment type="function">
    <text evidence="9 10">This protein specifically catalyzes the removal of signal peptides from prolipoproteins.</text>
</comment>
<organism evidence="12 13">
    <name type="scientific">Roseinatronobacter bogoriensis subsp. barguzinensis</name>
    <dbReference type="NCBI Taxonomy" id="441209"/>
    <lineage>
        <taxon>Bacteria</taxon>
        <taxon>Pseudomonadati</taxon>
        <taxon>Pseudomonadota</taxon>
        <taxon>Alphaproteobacteria</taxon>
        <taxon>Rhodobacterales</taxon>
        <taxon>Paracoccaceae</taxon>
        <taxon>Roseinatronobacter</taxon>
    </lineage>
</organism>